<name>A0A1I0VN03_9PSEU</name>
<dbReference type="AlphaFoldDB" id="A0A1I0VN03"/>
<evidence type="ECO:0000313" key="2">
    <source>
        <dbReference type="Proteomes" id="UP000243799"/>
    </source>
</evidence>
<protein>
    <submittedName>
        <fullName evidence="1">Uncharacterized protein</fullName>
    </submittedName>
</protein>
<sequence>MRTTVTIDDDLAVLLEKKRRATGATFKDVLNEALRDGLLHDVPAQKDRRERFRTKPLPLGEPLLDDLTDTGEVLSYLDGERSR</sequence>
<dbReference type="RefSeq" id="WP_091668420.1">
    <property type="nucleotide sequence ID" value="NZ_FOKG01000001.1"/>
</dbReference>
<dbReference type="OrthoDB" id="3579062at2"/>
<organism evidence="1 2">
    <name type="scientific">Amycolatopsis marina</name>
    <dbReference type="NCBI Taxonomy" id="490629"/>
    <lineage>
        <taxon>Bacteria</taxon>
        <taxon>Bacillati</taxon>
        <taxon>Actinomycetota</taxon>
        <taxon>Actinomycetes</taxon>
        <taxon>Pseudonocardiales</taxon>
        <taxon>Pseudonocardiaceae</taxon>
        <taxon>Amycolatopsis</taxon>
    </lineage>
</organism>
<accession>A0A1I0VN03</accession>
<dbReference type="Proteomes" id="UP000243799">
    <property type="component" value="Unassembled WGS sequence"/>
</dbReference>
<gene>
    <name evidence="1" type="ORF">SAMN05216266_101362</name>
</gene>
<evidence type="ECO:0000313" key="1">
    <source>
        <dbReference type="EMBL" id="SFA77691.1"/>
    </source>
</evidence>
<dbReference type="STRING" id="490629.SAMN05216266_101362"/>
<dbReference type="EMBL" id="FOKG01000001">
    <property type="protein sequence ID" value="SFA77691.1"/>
    <property type="molecule type" value="Genomic_DNA"/>
</dbReference>
<reference evidence="2" key="1">
    <citation type="submission" date="2016-10" db="EMBL/GenBank/DDBJ databases">
        <authorList>
            <person name="Varghese N."/>
            <person name="Submissions S."/>
        </authorList>
    </citation>
    <scope>NUCLEOTIDE SEQUENCE [LARGE SCALE GENOMIC DNA]</scope>
    <source>
        <strain evidence="2">CGMCC 4.3568</strain>
    </source>
</reference>
<keyword evidence="2" id="KW-1185">Reference proteome</keyword>
<proteinExistence type="predicted"/>